<reference evidence="1" key="1">
    <citation type="journal article" date="2020" name="Nature">
        <title>Giant virus diversity and host interactions through global metagenomics.</title>
        <authorList>
            <person name="Schulz F."/>
            <person name="Roux S."/>
            <person name="Paez-Espino D."/>
            <person name="Jungbluth S."/>
            <person name="Walsh D.A."/>
            <person name="Denef V.J."/>
            <person name="McMahon K.D."/>
            <person name="Konstantinidis K.T."/>
            <person name="Eloe-Fadrosh E.A."/>
            <person name="Kyrpides N.C."/>
            <person name="Woyke T."/>
        </authorList>
    </citation>
    <scope>NUCLEOTIDE SEQUENCE</scope>
    <source>
        <strain evidence="1">GVMAG-M-3300010160-4</strain>
    </source>
</reference>
<protein>
    <submittedName>
        <fullName evidence="1">Uncharacterized protein</fullName>
    </submittedName>
</protein>
<evidence type="ECO:0000313" key="1">
    <source>
        <dbReference type="EMBL" id="QHS90118.1"/>
    </source>
</evidence>
<organism evidence="1">
    <name type="scientific">viral metagenome</name>
    <dbReference type="NCBI Taxonomy" id="1070528"/>
    <lineage>
        <taxon>unclassified sequences</taxon>
        <taxon>metagenomes</taxon>
        <taxon>organismal metagenomes</taxon>
    </lineage>
</organism>
<dbReference type="AlphaFoldDB" id="A0A6C0BFD5"/>
<sequence>MSLPVEQLLEHYVISLSLTSDSAFSEKDPTIYNSLFFILNFYKENPDYRPEIKLKHLNYVLDFAKSTLKDYYNDYLVDMELEPQQYSILEFIDNWKDGENEDSYGGNGSHNLYILSLNTLRILLNKLSNI</sequence>
<accession>A0A6C0BFD5</accession>
<name>A0A6C0BFD5_9ZZZZ</name>
<dbReference type="EMBL" id="MN739127">
    <property type="protein sequence ID" value="QHS90118.1"/>
    <property type="molecule type" value="Genomic_DNA"/>
</dbReference>
<proteinExistence type="predicted"/>